<evidence type="ECO:0000256" key="5">
    <source>
        <dbReference type="PIRNR" id="PIRNR038994"/>
    </source>
</evidence>
<dbReference type="GO" id="GO:0046872">
    <property type="term" value="F:metal ion binding"/>
    <property type="evidence" value="ECO:0007669"/>
    <property type="project" value="UniProtKB-KW"/>
</dbReference>
<dbReference type="NCBIfam" id="TIGR00221">
    <property type="entry name" value="nagA"/>
    <property type="match status" value="1"/>
</dbReference>
<evidence type="ECO:0000256" key="4">
    <source>
        <dbReference type="ARBA" id="ARBA00023277"/>
    </source>
</evidence>
<proteinExistence type="inferred from homology"/>
<dbReference type="Gene3D" id="2.30.40.10">
    <property type="entry name" value="Urease, subunit C, domain 1"/>
    <property type="match status" value="1"/>
</dbReference>
<dbReference type="Gene3D" id="3.20.20.140">
    <property type="entry name" value="Metal-dependent hydrolases"/>
    <property type="match status" value="1"/>
</dbReference>
<dbReference type="Pfam" id="PF01979">
    <property type="entry name" value="Amidohydro_1"/>
    <property type="match status" value="1"/>
</dbReference>
<dbReference type="SUPFAM" id="SSF51338">
    <property type="entry name" value="Composite domain of metallo-dependent hydrolases"/>
    <property type="match status" value="1"/>
</dbReference>
<name>A0A2S5RCV0_9MOLU</name>
<dbReference type="STRING" id="1399797.GCA_000518285_01213"/>
<comment type="caution">
    <text evidence="9">The sequence shown here is derived from an EMBL/GenBank/DDBJ whole genome shotgun (WGS) entry which is preliminary data.</text>
</comment>
<keyword evidence="2 7" id="KW-0479">Metal-binding</keyword>
<dbReference type="GO" id="GO:0006046">
    <property type="term" value="P:N-acetylglucosamine catabolic process"/>
    <property type="evidence" value="ECO:0007669"/>
    <property type="project" value="TreeGrafter"/>
</dbReference>
<dbReference type="InterPro" id="IPR032466">
    <property type="entry name" value="Metal_Hydrolase"/>
</dbReference>
<dbReference type="SUPFAM" id="SSF51556">
    <property type="entry name" value="Metallo-dependent hydrolases"/>
    <property type="match status" value="1"/>
</dbReference>
<sequence>MVLKNAKIVLEDRIIDNGYLIIEKDRIKDIAPGDTNEDGLDLKGKWILPGFIDCHVHGGYGVDFETGNKNRFDLFAKSVGQEGITKYLQASVTTNIPTMEKNYQEFGEYMSRVDRKGAICLGAHMEGPFISPEKKGAHDEKLLIKPSEELTEKVMQWSKNNLKMVTYAADLQDGSYTKFLLRHKIIPAVGHTNMTAKEFEKEYLLAVRHVTHLFNGMSGVDQHRPGLVVAAFNHQDVLAEVISDGIHLQPEILQLIYKIKGPNHICIITDAMNAKGLRDGNYLLGKLPVIKTGMKVCLKSNGALAGSGATFDHNVRTMKQYTNASMLDLIKMSSINIAKQLNIYNKTGSLAPKKLADIVVLDRDLHVEMTIAEGKVIYAKQF</sequence>
<evidence type="ECO:0000256" key="1">
    <source>
        <dbReference type="ARBA" id="ARBA00010716"/>
    </source>
</evidence>
<evidence type="ECO:0000256" key="3">
    <source>
        <dbReference type="ARBA" id="ARBA00022801"/>
    </source>
</evidence>
<dbReference type="PANTHER" id="PTHR11113">
    <property type="entry name" value="N-ACETYLGLUCOSAMINE-6-PHOSPHATE DEACETYLASE"/>
    <property type="match status" value="1"/>
</dbReference>
<comment type="cofactor">
    <cofactor evidence="7">
        <name>a divalent metal cation</name>
        <dbReference type="ChEBI" id="CHEBI:60240"/>
    </cofactor>
    <text evidence="7">Binds 1 divalent metal cation per subunit.</text>
</comment>
<feature type="active site" description="Proton donor/acceptor" evidence="6">
    <location>
        <position position="270"/>
    </location>
</feature>
<dbReference type="PANTHER" id="PTHR11113:SF14">
    <property type="entry name" value="N-ACETYLGLUCOSAMINE-6-PHOSPHATE DEACETYLASE"/>
    <property type="match status" value="1"/>
</dbReference>
<gene>
    <name evidence="9" type="primary">nagA</name>
    <name evidence="9" type="ORF">ELUCI_v1c06640</name>
</gene>
<dbReference type="InterPro" id="IPR011059">
    <property type="entry name" value="Metal-dep_hydrolase_composite"/>
</dbReference>
<dbReference type="AlphaFoldDB" id="A0A2S5RCV0"/>
<dbReference type="PIRSF" id="PIRSF038994">
    <property type="entry name" value="NagA"/>
    <property type="match status" value="1"/>
</dbReference>
<comment type="similarity">
    <text evidence="1 5">Belongs to the metallo-dependent hydrolases superfamily. NagA family.</text>
</comment>
<dbReference type="Proteomes" id="UP000237865">
    <property type="component" value="Unassembled WGS sequence"/>
</dbReference>
<evidence type="ECO:0000256" key="6">
    <source>
        <dbReference type="PIRSR" id="PIRSR038994-1"/>
    </source>
</evidence>
<feature type="binding site" evidence="7">
    <location>
        <position position="191"/>
    </location>
    <ligand>
        <name>Zn(2+)</name>
        <dbReference type="ChEBI" id="CHEBI:29105"/>
    </ligand>
</feature>
<feature type="binding site" evidence="7">
    <location>
        <position position="212"/>
    </location>
    <ligand>
        <name>Zn(2+)</name>
        <dbReference type="ChEBI" id="CHEBI:29105"/>
    </ligand>
</feature>
<dbReference type="InterPro" id="IPR006680">
    <property type="entry name" value="Amidohydro-rel"/>
</dbReference>
<dbReference type="EMBL" id="PHNE01000004">
    <property type="protein sequence ID" value="PPE05128.1"/>
    <property type="molecule type" value="Genomic_DNA"/>
</dbReference>
<feature type="binding site" evidence="7">
    <location>
        <position position="126"/>
    </location>
    <ligand>
        <name>Zn(2+)</name>
        <dbReference type="ChEBI" id="CHEBI:29105"/>
    </ligand>
</feature>
<feature type="domain" description="Amidohydrolase-related" evidence="8">
    <location>
        <begin position="46"/>
        <end position="376"/>
    </location>
</feature>
<accession>A0A2S5RCV0</accession>
<keyword evidence="4 5" id="KW-0119">Carbohydrate metabolism</keyword>
<organism evidence="9 10">
    <name type="scientific">Williamsoniiplasma lucivorax</name>
    <dbReference type="NCBI Taxonomy" id="209274"/>
    <lineage>
        <taxon>Bacteria</taxon>
        <taxon>Bacillati</taxon>
        <taxon>Mycoplasmatota</taxon>
        <taxon>Mollicutes</taxon>
        <taxon>Entomoplasmatales</taxon>
        <taxon>Williamsoniiplasma</taxon>
    </lineage>
</organism>
<evidence type="ECO:0000256" key="2">
    <source>
        <dbReference type="ARBA" id="ARBA00022723"/>
    </source>
</evidence>
<dbReference type="GO" id="GO:0008448">
    <property type="term" value="F:N-acetylglucosamine-6-phosphate deacetylase activity"/>
    <property type="evidence" value="ECO:0007669"/>
    <property type="project" value="InterPro"/>
</dbReference>
<dbReference type="CDD" id="cd00854">
    <property type="entry name" value="NagA"/>
    <property type="match status" value="1"/>
</dbReference>
<protein>
    <submittedName>
        <fullName evidence="9">N-acetylglucosamine-6-phosphate deacetylase</fullName>
    </submittedName>
</protein>
<dbReference type="InterPro" id="IPR003764">
    <property type="entry name" value="GlcNAc_6-P_deAcase"/>
</dbReference>
<reference evidence="9 10" key="1">
    <citation type="submission" date="2017-11" db="EMBL/GenBank/DDBJ databases">
        <title>Genome sequence of Entomoplasma lucivorax PIPN-2 (ATCC 49196).</title>
        <authorList>
            <person name="Lo W.-S."/>
            <person name="Gasparich G.E."/>
            <person name="Kuo C.-H."/>
        </authorList>
    </citation>
    <scope>NUCLEOTIDE SEQUENCE [LARGE SCALE GENOMIC DNA]</scope>
    <source>
        <strain evidence="9 10">PIPN-2</strain>
    </source>
</reference>
<evidence type="ECO:0000256" key="7">
    <source>
        <dbReference type="PIRSR" id="PIRSR038994-3"/>
    </source>
</evidence>
<dbReference type="RefSeq" id="WP_028126723.1">
    <property type="nucleotide sequence ID" value="NZ_PHNE01000004.1"/>
</dbReference>
<keyword evidence="10" id="KW-1185">Reference proteome</keyword>
<evidence type="ECO:0000313" key="9">
    <source>
        <dbReference type="EMBL" id="PPE05128.1"/>
    </source>
</evidence>
<evidence type="ECO:0000259" key="8">
    <source>
        <dbReference type="Pfam" id="PF01979"/>
    </source>
</evidence>
<evidence type="ECO:0000313" key="10">
    <source>
        <dbReference type="Proteomes" id="UP000237865"/>
    </source>
</evidence>
<keyword evidence="3 5" id="KW-0378">Hydrolase</keyword>